<reference evidence="1 2" key="1">
    <citation type="journal article" date="2012" name="PLoS Pathog.">
        <title>Diverse lifestyles and strategies of plant pathogenesis encoded in the genomes of eighteen Dothideomycetes fungi.</title>
        <authorList>
            <person name="Ohm R.A."/>
            <person name="Feau N."/>
            <person name="Henrissat B."/>
            <person name="Schoch C.L."/>
            <person name="Horwitz B.A."/>
            <person name="Barry K.W."/>
            <person name="Condon B.J."/>
            <person name="Copeland A.C."/>
            <person name="Dhillon B."/>
            <person name="Glaser F."/>
            <person name="Hesse C.N."/>
            <person name="Kosti I."/>
            <person name="LaButti K."/>
            <person name="Lindquist E.A."/>
            <person name="Lucas S."/>
            <person name="Salamov A.A."/>
            <person name="Bradshaw R.E."/>
            <person name="Ciuffetti L."/>
            <person name="Hamelin R.C."/>
            <person name="Kema G.H.J."/>
            <person name="Lawrence C."/>
            <person name="Scott J.A."/>
            <person name="Spatafora J.W."/>
            <person name="Turgeon B.G."/>
            <person name="de Wit P.J.G.M."/>
            <person name="Zhong S."/>
            <person name="Goodwin S.B."/>
            <person name="Grigoriev I.V."/>
        </authorList>
    </citation>
    <scope>NUCLEOTIDE SEQUENCE [LARGE SCALE GENOMIC DNA]</scope>
    <source>
        <strain evidence="2">28A</strain>
    </source>
</reference>
<dbReference type="Proteomes" id="UP000016935">
    <property type="component" value="Unassembled WGS sequence"/>
</dbReference>
<dbReference type="AlphaFoldDB" id="R0KBW7"/>
<evidence type="ECO:0000313" key="2">
    <source>
        <dbReference type="Proteomes" id="UP000016935"/>
    </source>
</evidence>
<name>R0KBW7_EXST2</name>
<gene>
    <name evidence="1" type="ORF">SETTUDRAFT_29046</name>
</gene>
<accession>R0KBW7</accession>
<dbReference type="HOGENOM" id="CLU_1533501_0_0_1"/>
<dbReference type="OrthoDB" id="3683168at2759"/>
<keyword evidence="2" id="KW-1185">Reference proteome</keyword>
<dbReference type="RefSeq" id="XP_008026630.1">
    <property type="nucleotide sequence ID" value="XM_008028439.1"/>
</dbReference>
<organism evidence="1 2">
    <name type="scientific">Exserohilum turcicum (strain 28A)</name>
    <name type="common">Northern leaf blight fungus</name>
    <name type="synonym">Setosphaeria turcica</name>
    <dbReference type="NCBI Taxonomy" id="671987"/>
    <lineage>
        <taxon>Eukaryota</taxon>
        <taxon>Fungi</taxon>
        <taxon>Dikarya</taxon>
        <taxon>Ascomycota</taxon>
        <taxon>Pezizomycotina</taxon>
        <taxon>Dothideomycetes</taxon>
        <taxon>Pleosporomycetidae</taxon>
        <taxon>Pleosporales</taxon>
        <taxon>Pleosporineae</taxon>
        <taxon>Pleosporaceae</taxon>
        <taxon>Exserohilum</taxon>
    </lineage>
</organism>
<dbReference type="GeneID" id="19403308"/>
<reference evidence="1 2" key="2">
    <citation type="journal article" date="2013" name="PLoS Genet.">
        <title>Comparative genome structure, secondary metabolite, and effector coding capacity across Cochliobolus pathogens.</title>
        <authorList>
            <person name="Condon B.J."/>
            <person name="Leng Y."/>
            <person name="Wu D."/>
            <person name="Bushley K.E."/>
            <person name="Ohm R.A."/>
            <person name="Otillar R."/>
            <person name="Martin J."/>
            <person name="Schackwitz W."/>
            <person name="Grimwood J."/>
            <person name="MohdZainudin N."/>
            <person name="Xue C."/>
            <person name="Wang R."/>
            <person name="Manning V.A."/>
            <person name="Dhillon B."/>
            <person name="Tu Z.J."/>
            <person name="Steffenson B.J."/>
            <person name="Salamov A."/>
            <person name="Sun H."/>
            <person name="Lowry S."/>
            <person name="LaButti K."/>
            <person name="Han J."/>
            <person name="Copeland A."/>
            <person name="Lindquist E."/>
            <person name="Barry K."/>
            <person name="Schmutz J."/>
            <person name="Baker S.E."/>
            <person name="Ciuffetti L.M."/>
            <person name="Grigoriev I.V."/>
            <person name="Zhong S."/>
            <person name="Turgeon B.G."/>
        </authorList>
    </citation>
    <scope>NUCLEOTIDE SEQUENCE [LARGE SCALE GENOMIC DNA]</scope>
    <source>
        <strain evidence="2">28A</strain>
    </source>
</reference>
<sequence length="175" mass="20434">MHNYLEQIRTTTQTALKKSRPTIYDPIQINDHSTVVMGEGGGFPLMNLRTELRCDVFSYLPDITYEPVFFKSSICSWEVKNQLLPKIVLGPTRTEIDSIYITLSDTFHEAGKEFQEFLGKFQEHGDKVENISLELAFWYDNTNLPQRVPSGDEEVFNIQTKYRPERLYRFVKQTL</sequence>
<protein>
    <submittedName>
        <fullName evidence="1">Uncharacterized protein</fullName>
    </submittedName>
</protein>
<evidence type="ECO:0000313" key="1">
    <source>
        <dbReference type="EMBL" id="EOA85712.1"/>
    </source>
</evidence>
<dbReference type="EMBL" id="KB908648">
    <property type="protein sequence ID" value="EOA85712.1"/>
    <property type="molecule type" value="Genomic_DNA"/>
</dbReference>
<proteinExistence type="predicted"/>